<dbReference type="PANTHER" id="PTHR43559">
    <property type="entry name" value="HYDROLASE YCAC-RELATED"/>
    <property type="match status" value="1"/>
</dbReference>
<reference evidence="2" key="1">
    <citation type="journal article" date="2021" name="Front. Microbiol.">
        <title>Comprehensive Comparative Genomics and Phenotyping of Methylobacterium Species.</title>
        <authorList>
            <person name="Alessa O."/>
            <person name="Ogura Y."/>
            <person name="Fujitani Y."/>
            <person name="Takami H."/>
            <person name="Hayashi T."/>
            <person name="Sahin N."/>
            <person name="Tani A."/>
        </authorList>
    </citation>
    <scope>NUCLEOTIDE SEQUENCE</scope>
    <source>
        <strain evidence="2">DSM 17168</strain>
    </source>
</reference>
<dbReference type="EMBL" id="BPQQ01000146">
    <property type="protein sequence ID" value="GJE04642.1"/>
    <property type="molecule type" value="Genomic_DNA"/>
</dbReference>
<dbReference type="InterPro" id="IPR000868">
    <property type="entry name" value="Isochorismatase-like_dom"/>
</dbReference>
<dbReference type="Proteomes" id="UP001055153">
    <property type="component" value="Unassembled WGS sequence"/>
</dbReference>
<dbReference type="InterPro" id="IPR036380">
    <property type="entry name" value="Isochorismatase-like_sf"/>
</dbReference>
<keyword evidence="3" id="KW-1185">Reference proteome</keyword>
<dbReference type="PANTHER" id="PTHR43559:SF1">
    <property type="entry name" value="HYDROLASE"/>
    <property type="match status" value="1"/>
</dbReference>
<dbReference type="Gene3D" id="3.40.50.850">
    <property type="entry name" value="Isochorismatase-like"/>
    <property type="match status" value="1"/>
</dbReference>
<comment type="caution">
    <text evidence="2">The sequence shown here is derived from an EMBL/GenBank/DDBJ whole genome shotgun (WGS) entry which is preliminary data.</text>
</comment>
<sequence length="96" mass="10459">MCCNGPVVTALEQGYEVYVVTDACGDCTTEAHERAVARMVQAGARPITALTYLLELQRDWARTETYDTTINIATRFGGGFGIGVQYAKAMFANQKS</sequence>
<feature type="domain" description="Isochorismatase-like" evidence="1">
    <location>
        <begin position="1"/>
        <end position="49"/>
    </location>
</feature>
<evidence type="ECO:0000313" key="2">
    <source>
        <dbReference type="EMBL" id="GJE04642.1"/>
    </source>
</evidence>
<evidence type="ECO:0000259" key="1">
    <source>
        <dbReference type="Pfam" id="PF00857"/>
    </source>
</evidence>
<reference evidence="2" key="2">
    <citation type="submission" date="2021-08" db="EMBL/GenBank/DDBJ databases">
        <authorList>
            <person name="Tani A."/>
            <person name="Ola A."/>
            <person name="Ogura Y."/>
            <person name="Katsura K."/>
            <person name="Hayashi T."/>
        </authorList>
    </citation>
    <scope>NUCLEOTIDE SEQUENCE</scope>
    <source>
        <strain evidence="2">DSM 17168</strain>
    </source>
</reference>
<dbReference type="InterPro" id="IPR053152">
    <property type="entry name" value="Hydrolase_YcaC-like"/>
</dbReference>
<evidence type="ECO:0000313" key="3">
    <source>
        <dbReference type="Proteomes" id="UP001055153"/>
    </source>
</evidence>
<name>A0ABQ4SNB5_9HYPH</name>
<accession>A0ABQ4SNB5</accession>
<dbReference type="Pfam" id="PF00857">
    <property type="entry name" value="Isochorismatase"/>
    <property type="match status" value="1"/>
</dbReference>
<gene>
    <name evidence="2" type="ORF">GMJLKIPL_6606</name>
</gene>
<organism evidence="2 3">
    <name type="scientific">Methylobacterium isbiliense</name>
    <dbReference type="NCBI Taxonomy" id="315478"/>
    <lineage>
        <taxon>Bacteria</taxon>
        <taxon>Pseudomonadati</taxon>
        <taxon>Pseudomonadota</taxon>
        <taxon>Alphaproteobacteria</taxon>
        <taxon>Hyphomicrobiales</taxon>
        <taxon>Methylobacteriaceae</taxon>
        <taxon>Methylobacterium</taxon>
    </lineage>
</organism>
<proteinExistence type="predicted"/>
<dbReference type="SUPFAM" id="SSF52499">
    <property type="entry name" value="Isochorismatase-like hydrolases"/>
    <property type="match status" value="1"/>
</dbReference>
<protein>
    <recommendedName>
        <fullName evidence="1">Isochorismatase-like domain-containing protein</fullName>
    </recommendedName>
</protein>